<dbReference type="Pfam" id="PF13102">
    <property type="entry name" value="Phage_int_SAM_5"/>
    <property type="match status" value="1"/>
</dbReference>
<dbReference type="InterPro" id="IPR011010">
    <property type="entry name" value="DNA_brk_join_enz"/>
</dbReference>
<evidence type="ECO:0000313" key="8">
    <source>
        <dbReference type="EMBL" id="MCW1886040.1"/>
    </source>
</evidence>
<dbReference type="InterPro" id="IPR010998">
    <property type="entry name" value="Integrase_recombinase_N"/>
</dbReference>
<comment type="caution">
    <text evidence="8">The sequence shown here is derived from an EMBL/GenBank/DDBJ whole genome shotgun (WGS) entry which is preliminary data.</text>
</comment>
<evidence type="ECO:0000256" key="1">
    <source>
        <dbReference type="ARBA" id="ARBA00008857"/>
    </source>
</evidence>
<feature type="domain" description="Core-binding (CB)" evidence="7">
    <location>
        <begin position="114"/>
        <end position="198"/>
    </location>
</feature>
<dbReference type="Proteomes" id="UP001207930">
    <property type="component" value="Unassembled WGS sequence"/>
</dbReference>
<dbReference type="PANTHER" id="PTHR30349:SF41">
    <property type="entry name" value="INTEGRASE_RECOMBINASE PROTEIN MJ0367-RELATED"/>
    <property type="match status" value="1"/>
</dbReference>
<sequence length="423" mass="46541">MIGVSLFRRPNRKTGASLPGYYCSFRITGADGRQRQINRQTGKTTKREAEAFAVALRESILKEAGAGEEKSALIYAALQEAADLAARHELTADLAREFLAKFTEIESGKAIRGYTITQWLDFWLDNKKVAGKPATLARYKNAVARFKSHLGDRAADRLEILAGADVQKFRDKLRAEGRSAKTTNGYLKDIRSCLTSAVKEGLLPRNPASNVATLSEEDSIQREPFTPDEVGKLLSSACSADWRGVILMGVYGGLRLGDAASLKAGNIDLVKNCLSYMPQKTSRKRKILTIPLHPSLEDFLLKHPLSDDPAASLFPSLAKTSVAGRNGLSLQFGALMEFAGICRNVIKQASDGAGRTQYARSFHSLRHTFTSLLANANVSQELRMRLTGHTTKEINDIYTHIELESLKKAIDQIPKLSISKYPK</sequence>
<dbReference type="Pfam" id="PF00589">
    <property type="entry name" value="Phage_integrase"/>
    <property type="match status" value="1"/>
</dbReference>
<dbReference type="Gene3D" id="1.10.150.130">
    <property type="match status" value="1"/>
</dbReference>
<proteinExistence type="inferred from homology"/>
<name>A0ABT3FR52_9BACT</name>
<evidence type="ECO:0000313" key="9">
    <source>
        <dbReference type="Proteomes" id="UP001207930"/>
    </source>
</evidence>
<feature type="domain" description="Tyr recombinase" evidence="6">
    <location>
        <begin position="220"/>
        <end position="411"/>
    </location>
</feature>
<reference evidence="8 9" key="1">
    <citation type="submission" date="2022-10" db="EMBL/GenBank/DDBJ databases">
        <title>Luteolibacter flavescens strain MCCC 1K03193, whole genome shotgun sequencing project.</title>
        <authorList>
            <person name="Zhao G."/>
            <person name="Shen L."/>
        </authorList>
    </citation>
    <scope>NUCLEOTIDE SEQUENCE [LARGE SCALE GENOMIC DNA]</scope>
    <source>
        <strain evidence="8 9">MCCC 1K03193</strain>
    </source>
</reference>
<dbReference type="SUPFAM" id="SSF56349">
    <property type="entry name" value="DNA breaking-rejoining enzymes"/>
    <property type="match status" value="1"/>
</dbReference>
<organism evidence="8 9">
    <name type="scientific">Luteolibacter flavescens</name>
    <dbReference type="NCBI Taxonomy" id="1859460"/>
    <lineage>
        <taxon>Bacteria</taxon>
        <taxon>Pseudomonadati</taxon>
        <taxon>Verrucomicrobiota</taxon>
        <taxon>Verrucomicrobiia</taxon>
        <taxon>Verrucomicrobiales</taxon>
        <taxon>Verrucomicrobiaceae</taxon>
        <taxon>Luteolibacter</taxon>
    </lineage>
</organism>
<keyword evidence="4" id="KW-0233">DNA recombination</keyword>
<dbReference type="PROSITE" id="PS51898">
    <property type="entry name" value="TYR_RECOMBINASE"/>
    <property type="match status" value="1"/>
</dbReference>
<evidence type="ECO:0000256" key="2">
    <source>
        <dbReference type="ARBA" id="ARBA00022908"/>
    </source>
</evidence>
<gene>
    <name evidence="8" type="ORF">OKA04_14980</name>
</gene>
<keyword evidence="2" id="KW-0229">DNA integration</keyword>
<dbReference type="InterPro" id="IPR025269">
    <property type="entry name" value="SAM-like_dom"/>
</dbReference>
<dbReference type="RefSeq" id="WP_264501995.1">
    <property type="nucleotide sequence ID" value="NZ_JAPDDS010000008.1"/>
</dbReference>
<dbReference type="PROSITE" id="PS51900">
    <property type="entry name" value="CB"/>
    <property type="match status" value="1"/>
</dbReference>
<comment type="similarity">
    <text evidence="1">Belongs to the 'phage' integrase family.</text>
</comment>
<accession>A0ABT3FR52</accession>
<dbReference type="InterPro" id="IPR013762">
    <property type="entry name" value="Integrase-like_cat_sf"/>
</dbReference>
<evidence type="ECO:0000259" key="7">
    <source>
        <dbReference type="PROSITE" id="PS51900"/>
    </source>
</evidence>
<evidence type="ECO:0000256" key="4">
    <source>
        <dbReference type="ARBA" id="ARBA00023172"/>
    </source>
</evidence>
<dbReference type="InterPro" id="IPR050090">
    <property type="entry name" value="Tyrosine_recombinase_XerCD"/>
</dbReference>
<evidence type="ECO:0000256" key="5">
    <source>
        <dbReference type="PROSITE-ProRule" id="PRU01248"/>
    </source>
</evidence>
<dbReference type="InterPro" id="IPR044068">
    <property type="entry name" value="CB"/>
</dbReference>
<evidence type="ECO:0000256" key="3">
    <source>
        <dbReference type="ARBA" id="ARBA00023125"/>
    </source>
</evidence>
<dbReference type="PANTHER" id="PTHR30349">
    <property type="entry name" value="PHAGE INTEGRASE-RELATED"/>
    <property type="match status" value="1"/>
</dbReference>
<dbReference type="Gene3D" id="1.10.443.10">
    <property type="entry name" value="Intergrase catalytic core"/>
    <property type="match status" value="1"/>
</dbReference>
<dbReference type="InterPro" id="IPR002104">
    <property type="entry name" value="Integrase_catalytic"/>
</dbReference>
<evidence type="ECO:0000259" key="6">
    <source>
        <dbReference type="PROSITE" id="PS51898"/>
    </source>
</evidence>
<dbReference type="EMBL" id="JAPDDS010000008">
    <property type="protein sequence ID" value="MCW1886040.1"/>
    <property type="molecule type" value="Genomic_DNA"/>
</dbReference>
<keyword evidence="9" id="KW-1185">Reference proteome</keyword>
<protein>
    <submittedName>
        <fullName evidence="8">Site-specific integrase</fullName>
    </submittedName>
</protein>
<keyword evidence="3 5" id="KW-0238">DNA-binding</keyword>